<dbReference type="STRING" id="375175.AYR53_04290"/>
<dbReference type="PANTHER" id="PTHR40044:SF1">
    <property type="entry name" value="INTEGRAL MEMBRANE PROTEIN"/>
    <property type="match status" value="1"/>
</dbReference>
<reference evidence="1 2" key="1">
    <citation type="submission" date="2016-03" db="EMBL/GenBank/DDBJ databases">
        <title>Pediococcus and Lactobacillus from brewery environment - whole genome sequencing and assembly.</title>
        <authorList>
            <person name="Behr J."/>
            <person name="Geissler A.J."/>
            <person name="Vogel R.F."/>
        </authorList>
    </citation>
    <scope>NUCLEOTIDE SEQUENCE [LARGE SCALE GENOMIC DNA]</scope>
    <source>
        <strain evidence="1 2">TMW 1.1989</strain>
    </source>
</reference>
<dbReference type="InterPro" id="IPR010387">
    <property type="entry name" value="QueT"/>
</dbReference>
<gene>
    <name evidence="1" type="ORF">AYR53_04290</name>
</gene>
<dbReference type="Proteomes" id="UP000078582">
    <property type="component" value="Chromosome"/>
</dbReference>
<proteinExistence type="predicted"/>
<dbReference type="EMBL" id="CP014873">
    <property type="protein sequence ID" value="ANK62052.1"/>
    <property type="molecule type" value="Genomic_DNA"/>
</dbReference>
<dbReference type="PIRSF" id="PIRSF031501">
    <property type="entry name" value="QueT"/>
    <property type="match status" value="1"/>
</dbReference>
<dbReference type="OrthoDB" id="1706970at2"/>
<accession>A0A192H1D2</accession>
<dbReference type="KEGG" id="lbt:AYR52_09400"/>
<dbReference type="AlphaFoldDB" id="A0A192H1D2"/>
<dbReference type="RefSeq" id="WP_068225771.1">
    <property type="nucleotide sequence ID" value="NZ_CP014623.1"/>
</dbReference>
<sequence length="163" mass="17949">MEKTQIKTATLTKAGLIAGLYVAISLVIAPYSFGAVQFRFAEMFNHLAVFNKRYIWALTLGCLITNFFSPLGVIDVVCGTLGTLVMTTISYFVSRYVKSVALKLTISTVVCTLAMWSVALELHVINHLPFWPTYLTVAIGELVSMVVGGFLIYAVSRQIDLTK</sequence>
<dbReference type="Pfam" id="PF06177">
    <property type="entry name" value="QueT"/>
    <property type="match status" value="1"/>
</dbReference>
<protein>
    <submittedName>
        <fullName evidence="1">Uncharacterized protein</fullName>
    </submittedName>
</protein>
<evidence type="ECO:0000313" key="1">
    <source>
        <dbReference type="EMBL" id="ANK62052.1"/>
    </source>
</evidence>
<keyword evidence="2" id="KW-1185">Reference proteome</keyword>
<dbReference type="PANTHER" id="PTHR40044">
    <property type="entry name" value="INTEGRAL MEMBRANE PROTEIN-RELATED"/>
    <property type="match status" value="1"/>
</dbReference>
<organism evidence="1 2">
    <name type="scientific">Loigolactobacillus backii</name>
    <dbReference type="NCBI Taxonomy" id="375175"/>
    <lineage>
        <taxon>Bacteria</taxon>
        <taxon>Bacillati</taxon>
        <taxon>Bacillota</taxon>
        <taxon>Bacilli</taxon>
        <taxon>Lactobacillales</taxon>
        <taxon>Lactobacillaceae</taxon>
        <taxon>Loigolactobacillus</taxon>
    </lineage>
</organism>
<dbReference type="GeneID" id="42981460"/>
<evidence type="ECO:0000313" key="2">
    <source>
        <dbReference type="Proteomes" id="UP000078582"/>
    </source>
</evidence>
<name>A0A192H1D2_9LACO</name>